<gene>
    <name evidence="1" type="ORF">TGDOM2_255175</name>
</gene>
<proteinExistence type="predicted"/>
<dbReference type="AlphaFoldDB" id="A0A086JD62"/>
<dbReference type="EMBL" id="AHZU02001670">
    <property type="protein sequence ID" value="KFG30080.1"/>
    <property type="molecule type" value="Genomic_DNA"/>
</dbReference>
<dbReference type="Proteomes" id="UP000028837">
    <property type="component" value="Unassembled WGS sequence"/>
</dbReference>
<sequence>MVKPTLSVERHCSESSCFGCCLYDQWMSSITTNFHEKGFESSNCSTATGTAIRRISFQGTLPYQTLDFTQDRQQPCTMKNKRNSFLQSQRPFVFRFTATFAL</sequence>
<name>A0A086JD62_TOXGO</name>
<dbReference type="VEuPathDB" id="ToxoDB:TGDOM2_255175"/>
<organism evidence="1 2">
    <name type="scientific">Toxoplasma gondii GAB2-2007-GAL-DOM2</name>
    <dbReference type="NCBI Taxonomy" id="1130820"/>
    <lineage>
        <taxon>Eukaryota</taxon>
        <taxon>Sar</taxon>
        <taxon>Alveolata</taxon>
        <taxon>Apicomplexa</taxon>
        <taxon>Conoidasida</taxon>
        <taxon>Coccidia</taxon>
        <taxon>Eucoccidiorida</taxon>
        <taxon>Eimeriorina</taxon>
        <taxon>Sarcocystidae</taxon>
        <taxon>Toxoplasma</taxon>
    </lineage>
</organism>
<accession>A0A086JD62</accession>
<protein>
    <submittedName>
        <fullName evidence="1">Uncharacterized protein</fullName>
    </submittedName>
</protein>
<evidence type="ECO:0000313" key="2">
    <source>
        <dbReference type="Proteomes" id="UP000028837"/>
    </source>
</evidence>
<comment type="caution">
    <text evidence="1">The sequence shown here is derived from an EMBL/GenBank/DDBJ whole genome shotgun (WGS) entry which is preliminary data.</text>
</comment>
<reference evidence="1 2" key="1">
    <citation type="submission" date="2014-02" db="EMBL/GenBank/DDBJ databases">
        <authorList>
            <person name="Sibley D."/>
            <person name="Venepally P."/>
            <person name="Karamycheva S."/>
            <person name="Hadjithomas M."/>
            <person name="Khan A."/>
            <person name="Brunk B."/>
            <person name="Roos D."/>
            <person name="Caler E."/>
            <person name="Lorenzi H."/>
        </authorList>
    </citation>
    <scope>NUCLEOTIDE SEQUENCE [LARGE SCALE GENOMIC DNA]</scope>
    <source>
        <strain evidence="1 2">GAB2-2007-GAL-DOM2</strain>
    </source>
</reference>
<evidence type="ECO:0000313" key="1">
    <source>
        <dbReference type="EMBL" id="KFG30080.1"/>
    </source>
</evidence>